<dbReference type="PANTHER" id="PTHR34296">
    <property type="entry name" value="TRANSCRIPTIONAL ACTIVATOR PROTEIN MED"/>
    <property type="match status" value="1"/>
</dbReference>
<evidence type="ECO:0000256" key="4">
    <source>
        <dbReference type="ARBA" id="ARBA00022729"/>
    </source>
</evidence>
<dbReference type="CDD" id="cd06354">
    <property type="entry name" value="PBP1_PrnA-like"/>
    <property type="match status" value="1"/>
</dbReference>
<keyword evidence="3" id="KW-1003">Cell membrane</keyword>
<keyword evidence="10" id="KW-1185">Reference proteome</keyword>
<feature type="domain" description="ABC transporter substrate-binding protein PnrA-like" evidence="8">
    <location>
        <begin position="40"/>
        <end position="355"/>
    </location>
</feature>
<evidence type="ECO:0000256" key="5">
    <source>
        <dbReference type="ARBA" id="ARBA00023136"/>
    </source>
</evidence>
<evidence type="ECO:0000256" key="3">
    <source>
        <dbReference type="ARBA" id="ARBA00022475"/>
    </source>
</evidence>
<keyword evidence="6" id="KW-0449">Lipoprotein</keyword>
<dbReference type="SUPFAM" id="SSF53822">
    <property type="entry name" value="Periplasmic binding protein-like I"/>
    <property type="match status" value="1"/>
</dbReference>
<dbReference type="Pfam" id="PF02608">
    <property type="entry name" value="Bmp"/>
    <property type="match status" value="1"/>
</dbReference>
<dbReference type="InterPro" id="IPR003760">
    <property type="entry name" value="PnrA-like"/>
</dbReference>
<evidence type="ECO:0000313" key="9">
    <source>
        <dbReference type="EMBL" id="SED67787.1"/>
    </source>
</evidence>
<organism evidence="9 10">
    <name type="scientific">Ruania alba</name>
    <dbReference type="NCBI Taxonomy" id="648782"/>
    <lineage>
        <taxon>Bacteria</taxon>
        <taxon>Bacillati</taxon>
        <taxon>Actinomycetota</taxon>
        <taxon>Actinomycetes</taxon>
        <taxon>Micrococcales</taxon>
        <taxon>Ruaniaceae</taxon>
        <taxon>Ruania</taxon>
    </lineage>
</organism>
<dbReference type="EMBL" id="FNTX01000001">
    <property type="protein sequence ID" value="SED67787.1"/>
    <property type="molecule type" value="Genomic_DNA"/>
</dbReference>
<keyword evidence="5" id="KW-0472">Membrane</keyword>
<feature type="signal peptide" evidence="7">
    <location>
        <begin position="1"/>
        <end position="18"/>
    </location>
</feature>
<dbReference type="OrthoDB" id="9784230at2"/>
<dbReference type="STRING" id="648782.SAMN04488554_0414"/>
<gene>
    <name evidence="9" type="ORF">SAMN04488554_0414</name>
</gene>
<dbReference type="PANTHER" id="PTHR34296:SF2">
    <property type="entry name" value="ABC TRANSPORTER GUANOSINE-BINDING PROTEIN NUPN"/>
    <property type="match status" value="1"/>
</dbReference>
<comment type="similarity">
    <text evidence="2">Belongs to the BMP lipoprotein family.</text>
</comment>
<accession>A0A1H5CME0</accession>
<dbReference type="GO" id="GO:0005886">
    <property type="term" value="C:plasma membrane"/>
    <property type="evidence" value="ECO:0007669"/>
    <property type="project" value="UniProtKB-SubCell"/>
</dbReference>
<evidence type="ECO:0000256" key="2">
    <source>
        <dbReference type="ARBA" id="ARBA00008610"/>
    </source>
</evidence>
<name>A0A1H5CME0_9MICO</name>
<evidence type="ECO:0000256" key="6">
    <source>
        <dbReference type="ARBA" id="ARBA00023288"/>
    </source>
</evidence>
<comment type="subcellular location">
    <subcellularLocation>
        <location evidence="1">Cell membrane</location>
        <topology evidence="1">Lipid-anchor</topology>
    </subcellularLocation>
</comment>
<protein>
    <submittedName>
        <fullName evidence="9">Nucleoside-binding protein</fullName>
    </submittedName>
</protein>
<evidence type="ECO:0000313" key="10">
    <source>
        <dbReference type="Proteomes" id="UP000199220"/>
    </source>
</evidence>
<evidence type="ECO:0000259" key="8">
    <source>
        <dbReference type="Pfam" id="PF02608"/>
    </source>
</evidence>
<dbReference type="PROSITE" id="PS51257">
    <property type="entry name" value="PROKAR_LIPOPROTEIN"/>
    <property type="match status" value="1"/>
</dbReference>
<feature type="chain" id="PRO_5039060923" evidence="7">
    <location>
        <begin position="19"/>
        <end position="361"/>
    </location>
</feature>
<dbReference type="AlphaFoldDB" id="A0A1H5CME0"/>
<reference evidence="10" key="1">
    <citation type="submission" date="2016-10" db="EMBL/GenBank/DDBJ databases">
        <authorList>
            <person name="Varghese N."/>
            <person name="Submissions S."/>
        </authorList>
    </citation>
    <scope>NUCLEOTIDE SEQUENCE [LARGE SCALE GENOMIC DNA]</scope>
    <source>
        <strain evidence="10">DSM 21368</strain>
    </source>
</reference>
<proteinExistence type="inferred from homology"/>
<evidence type="ECO:0000256" key="7">
    <source>
        <dbReference type="SAM" id="SignalP"/>
    </source>
</evidence>
<dbReference type="Proteomes" id="UP000199220">
    <property type="component" value="Unassembled WGS sequence"/>
</dbReference>
<keyword evidence="4 7" id="KW-0732">Signal</keyword>
<dbReference type="RefSeq" id="WP_089771472.1">
    <property type="nucleotide sequence ID" value="NZ_FNTX01000001.1"/>
</dbReference>
<evidence type="ECO:0000256" key="1">
    <source>
        <dbReference type="ARBA" id="ARBA00004193"/>
    </source>
</evidence>
<dbReference type="Gene3D" id="3.40.50.2300">
    <property type="match status" value="2"/>
</dbReference>
<sequence>MKKSIPAALTAAAALTLAACGAAPEETGGSGEDNSDFLACMISDEGGWDDASFNESGYNGLTQAETDLGVTIRDAESTDPGQYASNADAMVQAGCSLTIGVGFALEDTIQEVAEANEDLNFALVDSGFSDDEFNPVEYDNAKPLLFNTQEAAYLAGYLAAGMTETGTVATYGGQPFPSVTIFMDGFVDGVAAYNEAHGTDVQTLGWDKDAQNGSMTGDFTNTENGYNTTQQFIADGADIILPVAGPVGGGSLRAAAEHEDVSVIWVDSDGYEQPANADYQHLILTSVLKQIQTAVFDTIESSVEGDFSAEPYVGTLENGGVGLAPFHDFEDAVPAELQTEIEDLQAQIVAGDLEITSPSAN</sequence>
<dbReference type="InterPro" id="IPR050957">
    <property type="entry name" value="BMP_lipoprotein"/>
</dbReference>
<dbReference type="InterPro" id="IPR028082">
    <property type="entry name" value="Peripla_BP_I"/>
</dbReference>